<gene>
    <name evidence="2" type="ORF">CHILSU_LOCUS3129</name>
</gene>
<dbReference type="Proteomes" id="UP001153292">
    <property type="component" value="Chromosome 15"/>
</dbReference>
<proteinExistence type="predicted"/>
<keyword evidence="1" id="KW-0732">Signal</keyword>
<reference evidence="2" key="1">
    <citation type="submission" date="2021-12" db="EMBL/GenBank/DDBJ databases">
        <authorList>
            <person name="King R."/>
        </authorList>
    </citation>
    <scope>NUCLEOTIDE SEQUENCE</scope>
</reference>
<feature type="signal peptide" evidence="1">
    <location>
        <begin position="1"/>
        <end position="19"/>
    </location>
</feature>
<dbReference type="EMBL" id="OU963908">
    <property type="protein sequence ID" value="CAH0675728.1"/>
    <property type="molecule type" value="Genomic_DNA"/>
</dbReference>
<accession>A0ABN8EA35</accession>
<sequence length="385" mass="39894">MAVGLPILLIALYACACAAERWRWPEAASSVRIDTKVHFIDAKSEDDQDKNRNSAVQSDEPQFVEATNTEGFYNRPPGIGRYPVRVETPRAPYRVDPGSIYNLRKSQQHYSDGTLDSMQYCKCVSTPECSPNIDSAKACGSGKFLCCYKQPNKNQLQNSEIFNEVDDERPFLLPGQGERAGPFPSPPGTALDGSFGPGLGHEAAILGASVGPGKKPVLVGPGGPTGIIGPAPNHASLNPTGTFSPDQPNQGVLVGPDGPTGVIGPNRGVLAGPGGPTGVIGPNRGVLTGPGGPTGIIGPAPNKKGYYLSNYDGQQSESAQRGVLVGPGGPTGIIGPAGFGRRPVLVGPGGPTGIIGPYGRMNRPVLVGPGGPTGMIGPPRRYYGK</sequence>
<protein>
    <submittedName>
        <fullName evidence="2">Uncharacterized protein</fullName>
    </submittedName>
</protein>
<evidence type="ECO:0000313" key="3">
    <source>
        <dbReference type="Proteomes" id="UP001153292"/>
    </source>
</evidence>
<organism evidence="2 3">
    <name type="scientific">Chilo suppressalis</name>
    <name type="common">Asiatic rice borer moth</name>
    <dbReference type="NCBI Taxonomy" id="168631"/>
    <lineage>
        <taxon>Eukaryota</taxon>
        <taxon>Metazoa</taxon>
        <taxon>Ecdysozoa</taxon>
        <taxon>Arthropoda</taxon>
        <taxon>Hexapoda</taxon>
        <taxon>Insecta</taxon>
        <taxon>Pterygota</taxon>
        <taxon>Neoptera</taxon>
        <taxon>Endopterygota</taxon>
        <taxon>Lepidoptera</taxon>
        <taxon>Glossata</taxon>
        <taxon>Ditrysia</taxon>
        <taxon>Pyraloidea</taxon>
        <taxon>Crambidae</taxon>
        <taxon>Crambinae</taxon>
        <taxon>Chilo</taxon>
    </lineage>
</organism>
<evidence type="ECO:0000256" key="1">
    <source>
        <dbReference type="SAM" id="SignalP"/>
    </source>
</evidence>
<keyword evidence="3" id="KW-1185">Reference proteome</keyword>
<name>A0ABN8EA35_CHISP</name>
<feature type="chain" id="PRO_5047401002" evidence="1">
    <location>
        <begin position="20"/>
        <end position="385"/>
    </location>
</feature>
<evidence type="ECO:0000313" key="2">
    <source>
        <dbReference type="EMBL" id="CAH0675728.1"/>
    </source>
</evidence>